<dbReference type="RefSeq" id="WP_344677343.1">
    <property type="nucleotide sequence ID" value="NZ_BAAAUX010000001.1"/>
</dbReference>
<reference evidence="1 2" key="1">
    <citation type="journal article" date="2019" name="Int. J. Syst. Evol. Microbiol.">
        <title>The Global Catalogue of Microorganisms (GCM) 10K type strain sequencing project: providing services to taxonomists for standard genome sequencing and annotation.</title>
        <authorList>
            <consortium name="The Broad Institute Genomics Platform"/>
            <consortium name="The Broad Institute Genome Sequencing Center for Infectious Disease"/>
            <person name="Wu L."/>
            <person name="Ma J."/>
        </authorList>
    </citation>
    <scope>NUCLEOTIDE SEQUENCE [LARGE SCALE GENOMIC DNA]</scope>
    <source>
        <strain evidence="1 2">JCM 9383</strain>
    </source>
</reference>
<sequence length="89" mass="9549">MSWLNSPQVITTEHVTTDVPPDCENCGAECAGVNGIYWDAQDEPVGLLNVCDDGACLRYAIRTASDDAQVGSVIRREVSVYPYALEAAA</sequence>
<comment type="caution">
    <text evidence="1">The sequence shown here is derived from an EMBL/GenBank/DDBJ whole genome shotgun (WGS) entry which is preliminary data.</text>
</comment>
<name>A0ABN3V0C9_9PSEU</name>
<dbReference type="EMBL" id="BAAAUX010000001">
    <property type="protein sequence ID" value="GAA2773558.1"/>
    <property type="molecule type" value="Genomic_DNA"/>
</dbReference>
<dbReference type="Proteomes" id="UP001500979">
    <property type="component" value="Unassembled WGS sequence"/>
</dbReference>
<gene>
    <name evidence="1" type="ORF">GCM10010470_01580</name>
</gene>
<proteinExistence type="predicted"/>
<accession>A0ABN3V0C9</accession>
<organism evidence="1 2">
    <name type="scientific">Saccharopolyspora taberi</name>
    <dbReference type="NCBI Taxonomy" id="60895"/>
    <lineage>
        <taxon>Bacteria</taxon>
        <taxon>Bacillati</taxon>
        <taxon>Actinomycetota</taxon>
        <taxon>Actinomycetes</taxon>
        <taxon>Pseudonocardiales</taxon>
        <taxon>Pseudonocardiaceae</taxon>
        <taxon>Saccharopolyspora</taxon>
    </lineage>
</organism>
<evidence type="ECO:0000313" key="1">
    <source>
        <dbReference type="EMBL" id="GAA2773558.1"/>
    </source>
</evidence>
<keyword evidence="2" id="KW-1185">Reference proteome</keyword>
<protein>
    <submittedName>
        <fullName evidence="1">Uncharacterized protein</fullName>
    </submittedName>
</protein>
<evidence type="ECO:0000313" key="2">
    <source>
        <dbReference type="Proteomes" id="UP001500979"/>
    </source>
</evidence>